<reference evidence="2" key="1">
    <citation type="submission" date="2017-02" db="EMBL/GenBank/DDBJ databases">
        <title>Comparative genomics and description of representatives of a novel lineage of planctomycetes thriving in anoxic sediments.</title>
        <authorList>
            <person name="Spring S."/>
            <person name="Bunk B."/>
            <person name="Sproer C."/>
        </authorList>
    </citation>
    <scope>NUCLEOTIDE SEQUENCE [LARGE SCALE GENOMIC DNA]</scope>
    <source>
        <strain evidence="2">SM-Chi-D1</strain>
    </source>
</reference>
<dbReference type="Proteomes" id="UP000188181">
    <property type="component" value="Chromosome"/>
</dbReference>
<dbReference type="EMBL" id="CP019646">
    <property type="protein sequence ID" value="AQQ70533.1"/>
    <property type="molecule type" value="Genomic_DNA"/>
</dbReference>
<dbReference type="KEGG" id="pbas:SMSP2_00885"/>
<evidence type="ECO:0000313" key="2">
    <source>
        <dbReference type="Proteomes" id="UP000188181"/>
    </source>
</evidence>
<organism evidence="1 2">
    <name type="scientific">Limihaloglobus sulfuriphilus</name>
    <dbReference type="NCBI Taxonomy" id="1851148"/>
    <lineage>
        <taxon>Bacteria</taxon>
        <taxon>Pseudomonadati</taxon>
        <taxon>Planctomycetota</taxon>
        <taxon>Phycisphaerae</taxon>
        <taxon>Sedimentisphaerales</taxon>
        <taxon>Sedimentisphaeraceae</taxon>
        <taxon>Limihaloglobus</taxon>
    </lineage>
</organism>
<proteinExistence type="predicted"/>
<gene>
    <name evidence="1" type="ORF">SMSP2_00885</name>
</gene>
<evidence type="ECO:0000313" key="1">
    <source>
        <dbReference type="EMBL" id="AQQ70533.1"/>
    </source>
</evidence>
<dbReference type="STRING" id="1851148.SMSP2_00885"/>
<name>A0A1Q2MCV3_9BACT</name>
<sequence>MKYLKQPDYNRFIVEMSRWASLKQEFCTKNVKSILSKVERQLKQVIKDLQSLLIDKKLCDDEPSDYAAILKLKSSGPRRIWGSLEVGSYRDKLEEAILRRLIGCSLGASVEFWSIKKCRSMQGTGIRIFHPQTIQKITLLWWYSVLR</sequence>
<dbReference type="AlphaFoldDB" id="A0A1Q2MCV3"/>
<keyword evidence="2" id="KW-1185">Reference proteome</keyword>
<accession>A0A1Q2MCV3</accession>
<protein>
    <submittedName>
        <fullName evidence="1">Uncharacterized protein</fullName>
    </submittedName>
</protein>